<name>A0ABU5QRU7_9BACT</name>
<accession>A0ABU5QRU7</accession>
<evidence type="ECO:0000313" key="1">
    <source>
        <dbReference type="EMBL" id="MEA5259815.1"/>
    </source>
</evidence>
<proteinExistence type="predicted"/>
<dbReference type="EMBL" id="JAYFUL010000038">
    <property type="protein sequence ID" value="MEA5259815.1"/>
    <property type="molecule type" value="Genomic_DNA"/>
</dbReference>
<keyword evidence="2" id="KW-1185">Reference proteome</keyword>
<protein>
    <submittedName>
        <fullName evidence="1">Uncharacterized protein</fullName>
    </submittedName>
</protein>
<reference evidence="1 2" key="1">
    <citation type="submission" date="2023-12" db="EMBL/GenBank/DDBJ databases">
        <title>Novel species of the genus Arcicella isolated from rivers.</title>
        <authorList>
            <person name="Lu H."/>
        </authorList>
    </citation>
    <scope>NUCLEOTIDE SEQUENCE [LARGE SCALE GENOMIC DNA]</scope>
    <source>
        <strain evidence="1 2">LMG 21963</strain>
    </source>
</reference>
<dbReference type="RefSeq" id="WP_323251761.1">
    <property type="nucleotide sequence ID" value="NZ_JAYFUL010000038.1"/>
</dbReference>
<evidence type="ECO:0000313" key="2">
    <source>
        <dbReference type="Proteomes" id="UP001304671"/>
    </source>
</evidence>
<sequence length="60" mass="6803">MEKKSTRQEGNQYDKIVKENIESIIPALMNSVLGFKVSKAEVIKEKLHAVRDVPKGISNY</sequence>
<comment type="caution">
    <text evidence="1">The sequence shown here is derived from an EMBL/GenBank/DDBJ whole genome shotgun (WGS) entry which is preliminary data.</text>
</comment>
<organism evidence="1 2">
    <name type="scientific">Arcicella aquatica</name>
    <dbReference type="NCBI Taxonomy" id="217141"/>
    <lineage>
        <taxon>Bacteria</taxon>
        <taxon>Pseudomonadati</taxon>
        <taxon>Bacteroidota</taxon>
        <taxon>Cytophagia</taxon>
        <taxon>Cytophagales</taxon>
        <taxon>Flectobacillaceae</taxon>
        <taxon>Arcicella</taxon>
    </lineage>
</organism>
<dbReference type="Proteomes" id="UP001304671">
    <property type="component" value="Unassembled WGS sequence"/>
</dbReference>
<gene>
    <name evidence="1" type="ORF">VB264_18605</name>
</gene>